<evidence type="ECO:0000313" key="2">
    <source>
        <dbReference type="EMBL" id="MFC6883281.1"/>
    </source>
</evidence>
<dbReference type="Proteomes" id="UP001596380">
    <property type="component" value="Unassembled WGS sequence"/>
</dbReference>
<dbReference type="EMBL" id="JBHSXS010000018">
    <property type="protein sequence ID" value="MFC6883281.1"/>
    <property type="molecule type" value="Genomic_DNA"/>
</dbReference>
<dbReference type="Gene3D" id="1.20.120.520">
    <property type="entry name" value="nmb1532 protein domain like"/>
    <property type="match status" value="1"/>
</dbReference>
<gene>
    <name evidence="2" type="ORF">ACFQKB_26230</name>
</gene>
<keyword evidence="3" id="KW-1185">Reference proteome</keyword>
<dbReference type="Pfam" id="PF01814">
    <property type="entry name" value="Hemerythrin"/>
    <property type="match status" value="1"/>
</dbReference>
<reference evidence="3" key="1">
    <citation type="journal article" date="2019" name="Int. J. Syst. Evol. Microbiol.">
        <title>The Global Catalogue of Microorganisms (GCM) 10K type strain sequencing project: providing services to taxonomists for standard genome sequencing and annotation.</title>
        <authorList>
            <consortium name="The Broad Institute Genomics Platform"/>
            <consortium name="The Broad Institute Genome Sequencing Center for Infectious Disease"/>
            <person name="Wu L."/>
            <person name="Ma J."/>
        </authorList>
    </citation>
    <scope>NUCLEOTIDE SEQUENCE [LARGE SCALE GENOMIC DNA]</scope>
    <source>
        <strain evidence="3">JCM 3369</strain>
    </source>
</reference>
<organism evidence="2 3">
    <name type="scientific">Actinomadura yumaensis</name>
    <dbReference type="NCBI Taxonomy" id="111807"/>
    <lineage>
        <taxon>Bacteria</taxon>
        <taxon>Bacillati</taxon>
        <taxon>Actinomycetota</taxon>
        <taxon>Actinomycetes</taxon>
        <taxon>Streptosporangiales</taxon>
        <taxon>Thermomonosporaceae</taxon>
        <taxon>Actinomadura</taxon>
    </lineage>
</organism>
<name>A0ABW2CRN7_9ACTN</name>
<feature type="domain" description="Hemerythrin-like" evidence="1">
    <location>
        <begin position="9"/>
        <end position="138"/>
    </location>
</feature>
<protein>
    <submittedName>
        <fullName evidence="2">Hemerythrin domain-containing protein</fullName>
    </submittedName>
</protein>
<sequence length="211" mass="23583">MPADYDMTMMEVTHNALRRDLRHLADAAEKLDPDDARGRAAVRAGWSTLKTMLTSHHDGEDRHMWPRMRAGLRDRPDDLLVLDAMEEEHDRIDPLVRDVDAALAKRSGGDALASAAAAFSDEVGGHLAHEERDALPLVRAAMPAAEWEKTLAEMRGNGLAALRSAPEFFPWLLGGAEPRERAAVLGRVPPPVRLLYSKVWLPRYAKQPRWM</sequence>
<dbReference type="CDD" id="cd12108">
    <property type="entry name" value="Hr-like"/>
    <property type="match status" value="1"/>
</dbReference>
<comment type="caution">
    <text evidence="2">The sequence shown here is derived from an EMBL/GenBank/DDBJ whole genome shotgun (WGS) entry which is preliminary data.</text>
</comment>
<evidence type="ECO:0000313" key="3">
    <source>
        <dbReference type="Proteomes" id="UP001596380"/>
    </source>
</evidence>
<evidence type="ECO:0000259" key="1">
    <source>
        <dbReference type="Pfam" id="PF01814"/>
    </source>
</evidence>
<proteinExistence type="predicted"/>
<dbReference type="InterPro" id="IPR012312">
    <property type="entry name" value="Hemerythrin-like"/>
</dbReference>
<accession>A0ABW2CRN7</accession>
<dbReference type="RefSeq" id="WP_160822491.1">
    <property type="nucleotide sequence ID" value="NZ_JBHSXE010000001.1"/>
</dbReference>